<protein>
    <submittedName>
        <fullName evidence="3">PAM68 family protein</fullName>
    </submittedName>
</protein>
<dbReference type="PANTHER" id="PTHR34575:SF1">
    <property type="entry name" value="PROTEIN PAM68, CHLOROPLASTIC"/>
    <property type="match status" value="1"/>
</dbReference>
<comment type="caution">
    <text evidence="3">The sequence shown here is derived from an EMBL/GenBank/DDBJ whole genome shotgun (WGS) entry which is preliminary data.</text>
</comment>
<keyword evidence="2" id="KW-1133">Transmembrane helix</keyword>
<keyword evidence="2" id="KW-0812">Transmembrane</keyword>
<dbReference type="InterPro" id="IPR021855">
    <property type="entry name" value="PAM68-like"/>
</dbReference>
<proteinExistence type="predicted"/>
<dbReference type="RefSeq" id="WP_332865811.1">
    <property type="nucleotide sequence ID" value="NZ_JBAFSM010000027.1"/>
</dbReference>
<keyword evidence="2" id="KW-0472">Membrane</keyword>
<dbReference type="PANTHER" id="PTHR34575">
    <property type="entry name" value="PROTEIN PAM68, CHLOROPLASTIC"/>
    <property type="match status" value="1"/>
</dbReference>
<dbReference type="Proteomes" id="UP001328733">
    <property type="component" value="Unassembled WGS sequence"/>
</dbReference>
<accession>A0AAW9QKL4</accession>
<organism evidence="3 4">
    <name type="scientific">Pannus brasiliensis CCIBt3594</name>
    <dbReference type="NCBI Taxonomy" id="1427578"/>
    <lineage>
        <taxon>Bacteria</taxon>
        <taxon>Bacillati</taxon>
        <taxon>Cyanobacteriota</taxon>
        <taxon>Cyanophyceae</taxon>
        <taxon>Oscillatoriophycideae</taxon>
        <taxon>Chroococcales</taxon>
        <taxon>Microcystaceae</taxon>
        <taxon>Pannus</taxon>
    </lineage>
</organism>
<feature type="transmembrane region" description="Helical" evidence="2">
    <location>
        <begin position="62"/>
        <end position="83"/>
    </location>
</feature>
<evidence type="ECO:0000313" key="4">
    <source>
        <dbReference type="Proteomes" id="UP001328733"/>
    </source>
</evidence>
<sequence>MPPESKKDRLPFEPRKNKKKVPKVAPNVVAPAVAPSPAKESLPETSLKAIPRVVSQRMARRMAFFCGIPTALGVSTFFLFYWIVSHDILELPSYVAFVVSLSLFGLGFIGLSYGIFSASWDEDRPGSWLGWEDFKANFGRTIAAWRSGKKEVEEN</sequence>
<gene>
    <name evidence="3" type="ORF">V0288_14465</name>
</gene>
<dbReference type="AlphaFoldDB" id="A0AAW9QKL4"/>
<evidence type="ECO:0000256" key="2">
    <source>
        <dbReference type="SAM" id="Phobius"/>
    </source>
</evidence>
<feature type="compositionally biased region" description="Basic and acidic residues" evidence="1">
    <location>
        <begin position="1"/>
        <end position="15"/>
    </location>
</feature>
<reference evidence="3 4" key="1">
    <citation type="submission" date="2024-01" db="EMBL/GenBank/DDBJ databases">
        <title>Genomic insights into the taxonomy and metabolism of the cyanobacterium Pannus brasiliensis CCIBt3594.</title>
        <authorList>
            <person name="Machado M."/>
            <person name="Botero N.B."/>
            <person name="Andreote A.P.D."/>
            <person name="Feitosa A.M.T."/>
            <person name="Popin R."/>
            <person name="Sivonen K."/>
            <person name="Fiore M.F."/>
        </authorList>
    </citation>
    <scope>NUCLEOTIDE SEQUENCE [LARGE SCALE GENOMIC DNA]</scope>
    <source>
        <strain evidence="3 4">CCIBt3594</strain>
    </source>
</reference>
<feature type="transmembrane region" description="Helical" evidence="2">
    <location>
        <begin position="95"/>
        <end position="116"/>
    </location>
</feature>
<name>A0AAW9QKL4_9CHRO</name>
<evidence type="ECO:0000256" key="1">
    <source>
        <dbReference type="SAM" id="MobiDB-lite"/>
    </source>
</evidence>
<keyword evidence="4" id="KW-1185">Reference proteome</keyword>
<feature type="region of interest" description="Disordered" evidence="1">
    <location>
        <begin position="1"/>
        <end position="24"/>
    </location>
</feature>
<evidence type="ECO:0000313" key="3">
    <source>
        <dbReference type="EMBL" id="MEG3438330.1"/>
    </source>
</evidence>
<dbReference type="EMBL" id="JBAFSM010000027">
    <property type="protein sequence ID" value="MEG3438330.1"/>
    <property type="molecule type" value="Genomic_DNA"/>
</dbReference>
<dbReference type="Pfam" id="PF11947">
    <property type="entry name" value="DUF3464"/>
    <property type="match status" value="1"/>
</dbReference>